<feature type="region of interest" description="Disordered" evidence="1">
    <location>
        <begin position="1"/>
        <end position="33"/>
    </location>
</feature>
<name>A0A9X2UN47_9BACT</name>
<evidence type="ECO:0000313" key="2">
    <source>
        <dbReference type="EMBL" id="MCS4037739.1"/>
    </source>
</evidence>
<evidence type="ECO:0000313" key="3">
    <source>
        <dbReference type="Proteomes" id="UP001155040"/>
    </source>
</evidence>
<proteinExistence type="predicted"/>
<comment type="caution">
    <text evidence="2">The sequence shown here is derived from an EMBL/GenBank/DDBJ whole genome shotgun (WGS) entry which is preliminary data.</text>
</comment>
<dbReference type="Proteomes" id="UP001155040">
    <property type="component" value="Unassembled WGS sequence"/>
</dbReference>
<dbReference type="AlphaFoldDB" id="A0A9X2UN47"/>
<gene>
    <name evidence="2" type="ORF">GGQ01_002826</name>
</gene>
<protein>
    <submittedName>
        <fullName evidence="2">Uncharacterized protein</fullName>
    </submittedName>
</protein>
<accession>A0A9X2UN47</accession>
<sequence>MADFGKDWFSLSQGSRASGRRPSEAGHFYMRMV</sequence>
<dbReference type="EMBL" id="JANUBF010000025">
    <property type="protein sequence ID" value="MCS4037739.1"/>
    <property type="molecule type" value="Genomic_DNA"/>
</dbReference>
<organism evidence="2 3">
    <name type="scientific">Salinibacter ruber</name>
    <dbReference type="NCBI Taxonomy" id="146919"/>
    <lineage>
        <taxon>Bacteria</taxon>
        <taxon>Pseudomonadati</taxon>
        <taxon>Rhodothermota</taxon>
        <taxon>Rhodothermia</taxon>
        <taxon>Rhodothermales</taxon>
        <taxon>Salinibacteraceae</taxon>
        <taxon>Salinibacter</taxon>
    </lineage>
</organism>
<reference evidence="2" key="1">
    <citation type="submission" date="2022-08" db="EMBL/GenBank/DDBJ databases">
        <title>Genomic Encyclopedia of Type Strains, Phase V (KMG-V): Genome sequencing to study the core and pangenomes of soil and plant-associated prokaryotes.</title>
        <authorList>
            <person name="Whitman W."/>
        </authorList>
    </citation>
    <scope>NUCLEOTIDE SEQUENCE</scope>
    <source>
        <strain evidence="2">SP3012</strain>
    </source>
</reference>
<evidence type="ECO:0000256" key="1">
    <source>
        <dbReference type="SAM" id="MobiDB-lite"/>
    </source>
</evidence>